<accession>A0A7I5E8K4</accession>
<evidence type="ECO:0000256" key="3">
    <source>
        <dbReference type="ARBA" id="ARBA00022722"/>
    </source>
</evidence>
<keyword evidence="2" id="KW-0548">Nucleotidyltransferase</keyword>
<dbReference type="InterPro" id="IPR041373">
    <property type="entry name" value="RT_RNaseH"/>
</dbReference>
<dbReference type="PANTHER" id="PTHR37984">
    <property type="entry name" value="PROTEIN CBG26694"/>
    <property type="match status" value="1"/>
</dbReference>
<evidence type="ECO:0000259" key="7">
    <source>
        <dbReference type="Pfam" id="PF17917"/>
    </source>
</evidence>
<keyword evidence="6" id="KW-0695">RNA-directed DNA polymerase</keyword>
<keyword evidence="1" id="KW-0808">Transferase</keyword>
<protein>
    <submittedName>
        <fullName evidence="9">RT_RNaseH domain-containing protein</fullName>
    </submittedName>
</protein>
<evidence type="ECO:0000313" key="8">
    <source>
        <dbReference type="Proteomes" id="UP000025227"/>
    </source>
</evidence>
<dbReference type="Gene3D" id="3.10.20.370">
    <property type="match status" value="1"/>
</dbReference>
<dbReference type="GO" id="GO:0003964">
    <property type="term" value="F:RNA-directed DNA polymerase activity"/>
    <property type="evidence" value="ECO:0007669"/>
    <property type="project" value="UniProtKB-KW"/>
</dbReference>
<dbReference type="Proteomes" id="UP000025227">
    <property type="component" value="Unplaced"/>
</dbReference>
<dbReference type="PANTHER" id="PTHR37984:SF5">
    <property type="entry name" value="PROTEIN NYNRIN-LIKE"/>
    <property type="match status" value="1"/>
</dbReference>
<keyword evidence="3" id="KW-0540">Nuclease</keyword>
<dbReference type="SUPFAM" id="SSF56672">
    <property type="entry name" value="DNA/RNA polymerases"/>
    <property type="match status" value="1"/>
</dbReference>
<reference evidence="9" key="1">
    <citation type="submission" date="2020-12" db="UniProtKB">
        <authorList>
            <consortium name="WormBaseParasite"/>
        </authorList>
    </citation>
    <scope>IDENTIFICATION</scope>
    <source>
        <strain evidence="9">MHco3</strain>
    </source>
</reference>
<organism evidence="8 9">
    <name type="scientific">Haemonchus contortus</name>
    <name type="common">Barber pole worm</name>
    <dbReference type="NCBI Taxonomy" id="6289"/>
    <lineage>
        <taxon>Eukaryota</taxon>
        <taxon>Metazoa</taxon>
        <taxon>Ecdysozoa</taxon>
        <taxon>Nematoda</taxon>
        <taxon>Chromadorea</taxon>
        <taxon>Rhabditida</taxon>
        <taxon>Rhabditina</taxon>
        <taxon>Rhabditomorpha</taxon>
        <taxon>Strongyloidea</taxon>
        <taxon>Trichostrongylidae</taxon>
        <taxon>Haemonchus</taxon>
    </lineage>
</organism>
<keyword evidence="8" id="KW-1185">Reference proteome</keyword>
<evidence type="ECO:0000256" key="5">
    <source>
        <dbReference type="ARBA" id="ARBA00022801"/>
    </source>
</evidence>
<dbReference type="InterPro" id="IPR043502">
    <property type="entry name" value="DNA/RNA_pol_sf"/>
</dbReference>
<dbReference type="Pfam" id="PF17917">
    <property type="entry name" value="RT_RNaseH"/>
    <property type="match status" value="1"/>
</dbReference>
<dbReference type="AlphaFoldDB" id="A0A7I5E8K4"/>
<evidence type="ECO:0000313" key="9">
    <source>
        <dbReference type="WBParaSite" id="HCON_00069560-00001"/>
    </source>
</evidence>
<evidence type="ECO:0000256" key="6">
    <source>
        <dbReference type="ARBA" id="ARBA00022918"/>
    </source>
</evidence>
<feature type="domain" description="Reverse transcriptase RNase H-like" evidence="7">
    <location>
        <begin position="76"/>
        <end position="177"/>
    </location>
</feature>
<dbReference type="GO" id="GO:0004519">
    <property type="term" value="F:endonuclease activity"/>
    <property type="evidence" value="ECO:0007669"/>
    <property type="project" value="UniProtKB-KW"/>
</dbReference>
<dbReference type="InterPro" id="IPR050951">
    <property type="entry name" value="Retrovirus_Pol_polyprotein"/>
</dbReference>
<keyword evidence="4" id="KW-0255">Endonuclease</keyword>
<proteinExistence type="predicted"/>
<evidence type="ECO:0000256" key="4">
    <source>
        <dbReference type="ARBA" id="ARBA00022759"/>
    </source>
</evidence>
<sequence length="202" mass="22600">MLGDGETISPEDLGKGLYRLLEPECKAIRKSLDLINELADRVVQKASEAHAKHSEELQTVFEQAQPDIEGARSGARPFCIHTDASYSGIGAVLSQKGDDNFLHPIFFASKGLNKSERNYHITDLEALAVVTALRRFHMFVYGPPIHVYTDHQPLTALFTRSNVSARVLRWALELQAYNIKFVYVKWSCEQGLRTVCPSTIPA</sequence>
<dbReference type="GO" id="GO:0016787">
    <property type="term" value="F:hydrolase activity"/>
    <property type="evidence" value="ECO:0007669"/>
    <property type="project" value="UniProtKB-KW"/>
</dbReference>
<evidence type="ECO:0000256" key="1">
    <source>
        <dbReference type="ARBA" id="ARBA00022679"/>
    </source>
</evidence>
<dbReference type="FunFam" id="3.10.20.370:FF:000001">
    <property type="entry name" value="Retrovirus-related Pol polyprotein from transposon 17.6-like protein"/>
    <property type="match status" value="1"/>
</dbReference>
<keyword evidence="5" id="KW-0378">Hydrolase</keyword>
<dbReference type="OrthoDB" id="5920491at2759"/>
<name>A0A7I5E8K4_HAECO</name>
<evidence type="ECO:0000256" key="2">
    <source>
        <dbReference type="ARBA" id="ARBA00022695"/>
    </source>
</evidence>
<dbReference type="WBParaSite" id="HCON_00069560-00001">
    <property type="protein sequence ID" value="HCON_00069560-00001"/>
    <property type="gene ID" value="HCON_00069560"/>
</dbReference>
<dbReference type="CDD" id="cd09274">
    <property type="entry name" value="RNase_HI_RT_Ty3"/>
    <property type="match status" value="1"/>
</dbReference>